<organism evidence="12 13">
    <name type="scientific">Thalictrum thalictroides</name>
    <name type="common">Rue-anemone</name>
    <name type="synonym">Anemone thalictroides</name>
    <dbReference type="NCBI Taxonomy" id="46969"/>
    <lineage>
        <taxon>Eukaryota</taxon>
        <taxon>Viridiplantae</taxon>
        <taxon>Streptophyta</taxon>
        <taxon>Embryophyta</taxon>
        <taxon>Tracheophyta</taxon>
        <taxon>Spermatophyta</taxon>
        <taxon>Magnoliopsida</taxon>
        <taxon>Ranunculales</taxon>
        <taxon>Ranunculaceae</taxon>
        <taxon>Thalictroideae</taxon>
        <taxon>Thalictrum</taxon>
    </lineage>
</organism>
<proteinExistence type="predicted"/>
<name>A0A7J6WNZ7_THATH</name>
<dbReference type="PANTHER" id="PTHR31503:SF79">
    <property type="entry name" value="CALCIUM-BINDING EF-HAND PROTEIN"/>
    <property type="match status" value="1"/>
</dbReference>
<feature type="transmembrane region" description="Helical" evidence="10">
    <location>
        <begin position="520"/>
        <end position="537"/>
    </location>
</feature>
<evidence type="ECO:0000256" key="5">
    <source>
        <dbReference type="ARBA" id="ARBA00022837"/>
    </source>
</evidence>
<evidence type="ECO:0000313" key="13">
    <source>
        <dbReference type="Proteomes" id="UP000554482"/>
    </source>
</evidence>
<keyword evidence="7" id="KW-0406">Ion transport</keyword>
<dbReference type="CDD" id="cd00051">
    <property type="entry name" value="EFh"/>
    <property type="match status" value="1"/>
</dbReference>
<evidence type="ECO:0000256" key="7">
    <source>
        <dbReference type="ARBA" id="ARBA00023065"/>
    </source>
</evidence>
<sequence length="569" mass="64181">MTGVGSLAGSTTFLLTFLWGTCLYFGKRELPSTSSESKDSNCQTSLDSPTPVTDSKNSTLQSLSLRKQLSSSLTGTGVTIDPETIITARIMFTSLVPFIVLQIPIILKLSSLRHIVTLVALIVSVSFLLSYFYYQIFEPSIQKRRLEFVMNEHLLHDFLKHIQKHAEGKLLTSQGAPNLEVIRSLFQNFDLDKSKDLSHDEVLKIIRGIWTEELHHKGAEAVMKDLDLNCNDKVCEEEFMTWLTKRLLLSKHEGKSSFNKSTLDNLFKQRKTQYERSKHLICEISKHAQNSGLGNLLTDDGELNQPVVKRLFNEFDLDHNNCISLSELRTAIQGIKFEQTGSSQEEVLAHLMKELDKNEDQEIDETEFLNAFTKLLGSKTTMDDIYLEVWKKTEELFDEKEPRGLNLDSLKEWATPISLLLLGTSMLSLFSSPLVASVQQISKAAGIPSFFVSFVLIPLATNTRRARAIIASANKKKRRTTFLAFSEIYGSAFMNNTLGLSLLLAIVYFRGLAWDFSAEVLIIVIISAIMGSIGCLCSRIPLWTCFIAYLLYPLSLAFVYVLNSFYGWL</sequence>
<evidence type="ECO:0000256" key="4">
    <source>
        <dbReference type="ARBA" id="ARBA00022692"/>
    </source>
</evidence>
<dbReference type="InterPro" id="IPR004713">
    <property type="entry name" value="CaH_exchang"/>
</dbReference>
<dbReference type="GO" id="GO:0016020">
    <property type="term" value="C:membrane"/>
    <property type="evidence" value="ECO:0007669"/>
    <property type="project" value="InterPro"/>
</dbReference>
<dbReference type="SMART" id="SM00054">
    <property type="entry name" value="EFh"/>
    <property type="match status" value="4"/>
</dbReference>
<feature type="domain" description="EF-hand" evidence="11">
    <location>
        <begin position="303"/>
        <end position="338"/>
    </location>
</feature>
<dbReference type="InterPro" id="IPR011992">
    <property type="entry name" value="EF-hand-dom_pair"/>
</dbReference>
<dbReference type="PROSITE" id="PS00018">
    <property type="entry name" value="EF_HAND_1"/>
    <property type="match status" value="4"/>
</dbReference>
<dbReference type="InterPro" id="IPR018247">
    <property type="entry name" value="EF_Hand_1_Ca_BS"/>
</dbReference>
<feature type="transmembrane region" description="Helical" evidence="10">
    <location>
        <begin position="441"/>
        <end position="461"/>
    </location>
</feature>
<dbReference type="PROSITE" id="PS50222">
    <property type="entry name" value="EF_HAND_2"/>
    <property type="match status" value="3"/>
</dbReference>
<keyword evidence="5" id="KW-0106">Calcium</keyword>
<evidence type="ECO:0000259" key="11">
    <source>
        <dbReference type="PROSITE" id="PS50222"/>
    </source>
</evidence>
<dbReference type="OrthoDB" id="26525at2759"/>
<evidence type="ECO:0000256" key="6">
    <source>
        <dbReference type="ARBA" id="ARBA00022989"/>
    </source>
</evidence>
<comment type="caution">
    <text evidence="12">The sequence shown here is derived from an EMBL/GenBank/DDBJ whole genome shotgun (WGS) entry which is preliminary data.</text>
</comment>
<dbReference type="SUPFAM" id="SSF47473">
    <property type="entry name" value="EF-hand"/>
    <property type="match status" value="1"/>
</dbReference>
<dbReference type="EMBL" id="JABWDY010014113">
    <property type="protein sequence ID" value="KAF5197852.1"/>
    <property type="molecule type" value="Genomic_DNA"/>
</dbReference>
<evidence type="ECO:0000256" key="2">
    <source>
        <dbReference type="ARBA" id="ARBA00022448"/>
    </source>
</evidence>
<feature type="domain" description="EF-hand" evidence="11">
    <location>
        <begin position="343"/>
        <end position="378"/>
    </location>
</feature>
<dbReference type="Gene3D" id="1.10.238.10">
    <property type="entry name" value="EF-hand"/>
    <property type="match status" value="2"/>
</dbReference>
<feature type="domain" description="EF-hand" evidence="11">
    <location>
        <begin position="177"/>
        <end position="212"/>
    </location>
</feature>
<keyword evidence="13" id="KW-1185">Reference proteome</keyword>
<keyword evidence="2" id="KW-0813">Transport</keyword>
<gene>
    <name evidence="12" type="ORF">FRX31_012560</name>
</gene>
<keyword evidence="3" id="KW-0050">Antiport</keyword>
<feature type="transmembrane region" description="Helical" evidence="10">
    <location>
        <begin position="482"/>
        <end position="508"/>
    </location>
</feature>
<dbReference type="Pfam" id="PF13499">
    <property type="entry name" value="EF-hand_7"/>
    <property type="match status" value="2"/>
</dbReference>
<reference evidence="12 13" key="1">
    <citation type="submission" date="2020-06" db="EMBL/GenBank/DDBJ databases">
        <title>Transcriptomic and genomic resources for Thalictrum thalictroides and T. hernandezii: Facilitating candidate gene discovery in an emerging model plant lineage.</title>
        <authorList>
            <person name="Arias T."/>
            <person name="Riano-Pachon D.M."/>
            <person name="Di Stilio V.S."/>
        </authorList>
    </citation>
    <scope>NUCLEOTIDE SEQUENCE [LARGE SCALE GENOMIC DNA]</scope>
    <source>
        <strain evidence="13">cv. WT478/WT964</strain>
        <tissue evidence="12">Leaves</tissue>
    </source>
</reference>
<dbReference type="PANTHER" id="PTHR31503">
    <property type="entry name" value="VACUOLAR CALCIUM ION TRANSPORTER"/>
    <property type="match status" value="1"/>
</dbReference>
<evidence type="ECO:0000256" key="10">
    <source>
        <dbReference type="SAM" id="Phobius"/>
    </source>
</evidence>
<feature type="transmembrane region" description="Helical" evidence="10">
    <location>
        <begin position="115"/>
        <end position="134"/>
    </location>
</feature>
<dbReference type="GO" id="GO:0006874">
    <property type="term" value="P:intracellular calcium ion homeostasis"/>
    <property type="evidence" value="ECO:0007669"/>
    <property type="project" value="TreeGrafter"/>
</dbReference>
<comment type="subcellular location">
    <subcellularLocation>
        <location evidence="1">Endomembrane system</location>
        <topology evidence="1">Multi-pass membrane protein</topology>
    </subcellularLocation>
</comment>
<dbReference type="GO" id="GO:0012505">
    <property type="term" value="C:endomembrane system"/>
    <property type="evidence" value="ECO:0007669"/>
    <property type="project" value="UniProtKB-SubCell"/>
</dbReference>
<feature type="transmembrane region" description="Helical" evidence="10">
    <location>
        <begin position="549"/>
        <end position="568"/>
    </location>
</feature>
<dbReference type="InterPro" id="IPR004837">
    <property type="entry name" value="NaCa_Exmemb"/>
</dbReference>
<evidence type="ECO:0000256" key="1">
    <source>
        <dbReference type="ARBA" id="ARBA00004127"/>
    </source>
</evidence>
<feature type="transmembrane region" description="Helical" evidence="10">
    <location>
        <begin position="413"/>
        <end position="435"/>
    </location>
</feature>
<keyword evidence="4 10" id="KW-0812">Transmembrane</keyword>
<dbReference type="Pfam" id="PF01699">
    <property type="entry name" value="Na_Ca_ex"/>
    <property type="match status" value="1"/>
</dbReference>
<accession>A0A7J6WNZ7</accession>
<dbReference type="GO" id="GO:0015369">
    <property type="term" value="F:calcium:proton antiporter activity"/>
    <property type="evidence" value="ECO:0007669"/>
    <property type="project" value="TreeGrafter"/>
</dbReference>
<feature type="transmembrane region" description="Helical" evidence="10">
    <location>
        <begin position="90"/>
        <end position="109"/>
    </location>
</feature>
<feature type="transmembrane region" description="Helical" evidence="10">
    <location>
        <begin position="6"/>
        <end position="26"/>
    </location>
</feature>
<feature type="region of interest" description="Disordered" evidence="9">
    <location>
        <begin position="31"/>
        <end position="57"/>
    </location>
</feature>
<dbReference type="GO" id="GO:0005509">
    <property type="term" value="F:calcium ion binding"/>
    <property type="evidence" value="ECO:0007669"/>
    <property type="project" value="InterPro"/>
</dbReference>
<keyword evidence="8 10" id="KW-0472">Membrane</keyword>
<evidence type="ECO:0000256" key="8">
    <source>
        <dbReference type="ARBA" id="ARBA00023136"/>
    </source>
</evidence>
<dbReference type="Proteomes" id="UP000554482">
    <property type="component" value="Unassembled WGS sequence"/>
</dbReference>
<evidence type="ECO:0000313" key="12">
    <source>
        <dbReference type="EMBL" id="KAF5197852.1"/>
    </source>
</evidence>
<protein>
    <submittedName>
        <fullName evidence="12">Sodium/calcium exchanger NCL2</fullName>
    </submittedName>
</protein>
<dbReference type="InterPro" id="IPR002048">
    <property type="entry name" value="EF_hand_dom"/>
</dbReference>
<keyword evidence="6 10" id="KW-1133">Transmembrane helix</keyword>
<evidence type="ECO:0000256" key="3">
    <source>
        <dbReference type="ARBA" id="ARBA00022449"/>
    </source>
</evidence>
<dbReference type="AlphaFoldDB" id="A0A7J6WNZ7"/>
<evidence type="ECO:0000256" key="9">
    <source>
        <dbReference type="SAM" id="MobiDB-lite"/>
    </source>
</evidence>